<evidence type="ECO:0000256" key="6">
    <source>
        <dbReference type="ARBA" id="ARBA00022741"/>
    </source>
</evidence>
<dbReference type="InterPro" id="IPR001680">
    <property type="entry name" value="WD40_rpt"/>
</dbReference>
<organism evidence="14 15">
    <name type="scientific">Stieleria neptunia</name>
    <dbReference type="NCBI Taxonomy" id="2527979"/>
    <lineage>
        <taxon>Bacteria</taxon>
        <taxon>Pseudomonadati</taxon>
        <taxon>Planctomycetota</taxon>
        <taxon>Planctomycetia</taxon>
        <taxon>Pirellulales</taxon>
        <taxon>Pirellulaceae</taxon>
        <taxon>Stieleria</taxon>
    </lineage>
</organism>
<evidence type="ECO:0000256" key="11">
    <source>
        <dbReference type="SAM" id="MobiDB-lite"/>
    </source>
</evidence>
<dbReference type="InterPro" id="IPR011044">
    <property type="entry name" value="Quino_amine_DH_bsu"/>
</dbReference>
<protein>
    <recommendedName>
        <fullName evidence="1">non-specific serine/threonine protein kinase</fullName>
        <ecNumber evidence="1">2.7.11.1</ecNumber>
    </recommendedName>
</protein>
<feature type="region of interest" description="Disordered" evidence="11">
    <location>
        <begin position="189"/>
        <end position="212"/>
    </location>
</feature>
<feature type="repeat" description="WD" evidence="9">
    <location>
        <begin position="927"/>
        <end position="968"/>
    </location>
</feature>
<dbReference type="InterPro" id="IPR011047">
    <property type="entry name" value="Quinoprotein_ADH-like_sf"/>
</dbReference>
<evidence type="ECO:0000256" key="12">
    <source>
        <dbReference type="SAM" id="Phobius"/>
    </source>
</evidence>
<dbReference type="Proteomes" id="UP000319004">
    <property type="component" value="Chromosome"/>
</dbReference>
<evidence type="ECO:0000256" key="3">
    <source>
        <dbReference type="ARBA" id="ARBA00022574"/>
    </source>
</evidence>
<dbReference type="GO" id="GO:0005524">
    <property type="term" value="F:ATP binding"/>
    <property type="evidence" value="ECO:0007669"/>
    <property type="project" value="UniProtKB-UniRule"/>
</dbReference>
<evidence type="ECO:0000256" key="1">
    <source>
        <dbReference type="ARBA" id="ARBA00012513"/>
    </source>
</evidence>
<dbReference type="InterPro" id="IPR019775">
    <property type="entry name" value="WD40_repeat_CS"/>
</dbReference>
<gene>
    <name evidence="14" type="primary">prkC_12</name>
    <name evidence="14" type="ORF">Enr13x_28150</name>
</gene>
<keyword evidence="12" id="KW-0812">Transmembrane</keyword>
<dbReference type="PROSITE" id="PS50011">
    <property type="entry name" value="PROTEIN_KINASE_DOM"/>
    <property type="match status" value="1"/>
</dbReference>
<feature type="repeat" description="WD" evidence="9">
    <location>
        <begin position="1102"/>
        <end position="1143"/>
    </location>
</feature>
<evidence type="ECO:0000256" key="8">
    <source>
        <dbReference type="ARBA" id="ARBA00022840"/>
    </source>
</evidence>
<dbReference type="InterPro" id="IPR000719">
    <property type="entry name" value="Prot_kinase_dom"/>
</dbReference>
<dbReference type="SMART" id="SM00220">
    <property type="entry name" value="S_TKc"/>
    <property type="match status" value="1"/>
</dbReference>
<dbReference type="PANTHER" id="PTHR19848">
    <property type="entry name" value="WD40 REPEAT PROTEIN"/>
    <property type="match status" value="1"/>
</dbReference>
<keyword evidence="3 9" id="KW-0853">WD repeat</keyword>
<evidence type="ECO:0000256" key="4">
    <source>
        <dbReference type="ARBA" id="ARBA00022679"/>
    </source>
</evidence>
<dbReference type="InterPro" id="IPR008271">
    <property type="entry name" value="Ser/Thr_kinase_AS"/>
</dbReference>
<dbReference type="CDD" id="cd00200">
    <property type="entry name" value="WD40"/>
    <property type="match status" value="1"/>
</dbReference>
<sequence length="1190" mass="129688">MSDVRGLSALEDDSSGSADSDDELTRILADIAEDYHARAETESDFDVASHLIAHPEHAEAILEMVATLEFFGQCDSPSAPDRATALSAGQQLDDFRIVREIGRGGMGIVYEAQQVSLRRRVALKILLLPLLSTDLQRQRFANEAFIAAQLRHPNIVSVISIGCEGNIHYYAMEYIGGPSLADIIRQGSPSRKRLATNSEPDTDETEDLDRSKPLANSSHLTWIPEHGPDSRRWGASVALTVARALQYAHDSGVLHRDIKPSNLLFDEQGKVHLTDFGLAQHTHQSALTRTGDIVGTLRYISPEQASGNRKPIDARSDIYSLGLTLYEIAAGRPAFPETSPAQLLAQVFHDEPLPLRHVDASIPVDLETIVLRATAKDPADRYESAESLANDLERFLNRQPINAKRLSFQEVAARWFWRHRRRLLFASFYGLLLIVVLGCSTIAIFLSQLATKRALVTAEANAMHAQEAVRQYQISHRRTTQLLYVANMHAAGQAERVGDLSRLSEILHLHQQVETDHCVHGFEYDLLCERTKTASKELWTTEGALYSVCVSPDGNKIAFAGQDANVRVLDLSSGDLVCQFPTEQGEVNQVVFDQTGTRLATTGDTGTVCLWDSQTGQKRRRISAHDGQSYGVAWVPNDRGVISCGADRQIKVWPISGNSTAENVLGSHRRSVEAISLSDDGRWLVSAGSDHVASVWDTTSKRCIQAIVPGNASVNCVASSDEGMVVLGTKAGIVAAFHLDDPTQFWCAAHFDSISSVGFASDGRTVIAGDHGGVLRVWEPMDSGQLRSGTTTASPLPIAMVRPDSVQLTTKDDLADQLQKGGVAGLQRETDTQFVRTHAMRQIASWEAHLGRVYSVQSIGNGAAVSTGQDGRLVRWRFGQETMQSVSGPAEQPIRRFAMGDDGRIMTVHQNSTTIGEVADGSLVDILTSDLNSITAVQTSPSHQWLAVGGPGPAIEIWDLASSTRTCRIDVSGKGFVSKIVFSPDERLIAVVGMRTKNSVPGHEGVIRVYDVHSGKRRFAMAAADCQAMAFQPNTEPPTLVCHDRHDLLIWRLGSQPDRVADAHDNAISQIRFSRNGQLFATASHDRSAVLWDARGNRLATLVGHNDRVFAACLHPNGRTLVTGSEDGEVRLWNVATGQPLFVLRSFSSPIRQLGFSSDARNLACLLDDGTLHLLETGLSANENAAGGPK</sequence>
<feature type="repeat" description="WD" evidence="9">
    <location>
        <begin position="1061"/>
        <end position="1102"/>
    </location>
</feature>
<accession>A0A518HQ46</accession>
<feature type="domain" description="Protein kinase" evidence="13">
    <location>
        <begin position="95"/>
        <end position="396"/>
    </location>
</feature>
<dbReference type="PROSITE" id="PS00108">
    <property type="entry name" value="PROTEIN_KINASE_ST"/>
    <property type="match status" value="1"/>
</dbReference>
<name>A0A518HQ46_9BACT</name>
<feature type="transmembrane region" description="Helical" evidence="12">
    <location>
        <begin position="423"/>
        <end position="446"/>
    </location>
</feature>
<evidence type="ECO:0000256" key="7">
    <source>
        <dbReference type="ARBA" id="ARBA00022777"/>
    </source>
</evidence>
<feature type="region of interest" description="Disordered" evidence="11">
    <location>
        <begin position="1"/>
        <end position="21"/>
    </location>
</feature>
<feature type="binding site" evidence="10">
    <location>
        <position position="124"/>
    </location>
    <ligand>
        <name>ATP</name>
        <dbReference type="ChEBI" id="CHEBI:30616"/>
    </ligand>
</feature>
<dbReference type="FunFam" id="1.10.510.10:FF:000021">
    <property type="entry name" value="Serine/threonine protein kinase"/>
    <property type="match status" value="1"/>
</dbReference>
<dbReference type="AlphaFoldDB" id="A0A518HQ46"/>
<evidence type="ECO:0000313" key="15">
    <source>
        <dbReference type="Proteomes" id="UP000319004"/>
    </source>
</evidence>
<dbReference type="SMART" id="SM00320">
    <property type="entry name" value="WD40"/>
    <property type="match status" value="12"/>
</dbReference>
<proteinExistence type="predicted"/>
<evidence type="ECO:0000313" key="14">
    <source>
        <dbReference type="EMBL" id="QDV42963.1"/>
    </source>
</evidence>
<dbReference type="SUPFAM" id="SSF56112">
    <property type="entry name" value="Protein kinase-like (PK-like)"/>
    <property type="match status" value="1"/>
</dbReference>
<keyword evidence="8 10" id="KW-0067">ATP-binding</keyword>
<keyword evidence="5" id="KW-0677">Repeat</keyword>
<keyword evidence="12" id="KW-0472">Membrane</keyword>
<evidence type="ECO:0000256" key="10">
    <source>
        <dbReference type="PROSITE-ProRule" id="PRU10141"/>
    </source>
</evidence>
<dbReference type="Gene3D" id="2.130.10.10">
    <property type="entry name" value="YVTN repeat-like/Quinoprotein amine dehydrogenase"/>
    <property type="match status" value="4"/>
</dbReference>
<dbReference type="InterPro" id="IPR017441">
    <property type="entry name" value="Protein_kinase_ATP_BS"/>
</dbReference>
<dbReference type="OrthoDB" id="500858at2"/>
<dbReference type="GO" id="GO:0004674">
    <property type="term" value="F:protein serine/threonine kinase activity"/>
    <property type="evidence" value="ECO:0007669"/>
    <property type="project" value="UniProtKB-KW"/>
</dbReference>
<dbReference type="EMBL" id="CP037423">
    <property type="protein sequence ID" value="QDV42963.1"/>
    <property type="molecule type" value="Genomic_DNA"/>
</dbReference>
<feature type="repeat" description="WD" evidence="9">
    <location>
        <begin position="747"/>
        <end position="788"/>
    </location>
</feature>
<dbReference type="KEGG" id="snep:Enr13x_28150"/>
<dbReference type="Gene3D" id="3.30.200.20">
    <property type="entry name" value="Phosphorylase Kinase, domain 1"/>
    <property type="match status" value="1"/>
</dbReference>
<keyword evidence="12" id="KW-1133">Transmembrane helix</keyword>
<dbReference type="PROSITE" id="PS00678">
    <property type="entry name" value="WD_REPEATS_1"/>
    <property type="match status" value="2"/>
</dbReference>
<dbReference type="PANTHER" id="PTHR19848:SF8">
    <property type="entry name" value="F-BOX AND WD REPEAT DOMAIN CONTAINING 7"/>
    <property type="match status" value="1"/>
</dbReference>
<feature type="repeat" description="WD" evidence="9">
    <location>
        <begin position="622"/>
        <end position="663"/>
    </location>
</feature>
<keyword evidence="6 10" id="KW-0547">Nucleotide-binding</keyword>
<dbReference type="PROSITE" id="PS00107">
    <property type="entry name" value="PROTEIN_KINASE_ATP"/>
    <property type="match status" value="1"/>
</dbReference>
<dbReference type="InterPro" id="IPR015943">
    <property type="entry name" value="WD40/YVTN_repeat-like_dom_sf"/>
</dbReference>
<dbReference type="Gene3D" id="1.10.510.10">
    <property type="entry name" value="Transferase(Phosphotransferase) domain 1"/>
    <property type="match status" value="1"/>
</dbReference>
<dbReference type="InterPro" id="IPR001245">
    <property type="entry name" value="Ser-Thr/Tyr_kinase_cat_dom"/>
</dbReference>
<dbReference type="RefSeq" id="WP_145386735.1">
    <property type="nucleotide sequence ID" value="NZ_CP037423.1"/>
</dbReference>
<feature type="repeat" description="WD" evidence="9">
    <location>
        <begin position="580"/>
        <end position="621"/>
    </location>
</feature>
<keyword evidence="15" id="KW-1185">Reference proteome</keyword>
<dbReference type="Pfam" id="PF07714">
    <property type="entry name" value="PK_Tyr_Ser-Thr"/>
    <property type="match status" value="1"/>
</dbReference>
<dbReference type="InterPro" id="IPR011009">
    <property type="entry name" value="Kinase-like_dom_sf"/>
</dbReference>
<keyword evidence="4 14" id="KW-0808">Transferase</keyword>
<dbReference type="PROSITE" id="PS50082">
    <property type="entry name" value="WD_REPEATS_2"/>
    <property type="match status" value="7"/>
</dbReference>
<dbReference type="SUPFAM" id="SSF50969">
    <property type="entry name" value="YVTN repeat-like/Quinoprotein amine dehydrogenase"/>
    <property type="match status" value="1"/>
</dbReference>
<keyword evidence="7 14" id="KW-0418">Kinase</keyword>
<feature type="compositionally biased region" description="Acidic residues" evidence="11">
    <location>
        <begin position="10"/>
        <end position="21"/>
    </location>
</feature>
<evidence type="ECO:0000256" key="9">
    <source>
        <dbReference type="PROSITE-ProRule" id="PRU00221"/>
    </source>
</evidence>
<dbReference type="SUPFAM" id="SSF50998">
    <property type="entry name" value="Quinoprotein alcohol dehydrogenase-like"/>
    <property type="match status" value="1"/>
</dbReference>
<dbReference type="Pfam" id="PF00400">
    <property type="entry name" value="WD40"/>
    <property type="match status" value="6"/>
</dbReference>
<evidence type="ECO:0000259" key="13">
    <source>
        <dbReference type="PROSITE" id="PS50011"/>
    </source>
</evidence>
<feature type="repeat" description="WD" evidence="9">
    <location>
        <begin position="665"/>
        <end position="706"/>
    </location>
</feature>
<evidence type="ECO:0000256" key="5">
    <source>
        <dbReference type="ARBA" id="ARBA00022737"/>
    </source>
</evidence>
<dbReference type="CDD" id="cd14014">
    <property type="entry name" value="STKc_PknB_like"/>
    <property type="match status" value="1"/>
</dbReference>
<evidence type="ECO:0000256" key="2">
    <source>
        <dbReference type="ARBA" id="ARBA00022527"/>
    </source>
</evidence>
<dbReference type="EC" id="2.7.11.1" evidence="1"/>
<reference evidence="14 15" key="1">
    <citation type="submission" date="2019-03" db="EMBL/GenBank/DDBJ databases">
        <title>Deep-cultivation of Planctomycetes and their phenomic and genomic characterization uncovers novel biology.</title>
        <authorList>
            <person name="Wiegand S."/>
            <person name="Jogler M."/>
            <person name="Boedeker C."/>
            <person name="Pinto D."/>
            <person name="Vollmers J."/>
            <person name="Rivas-Marin E."/>
            <person name="Kohn T."/>
            <person name="Peeters S.H."/>
            <person name="Heuer A."/>
            <person name="Rast P."/>
            <person name="Oberbeckmann S."/>
            <person name="Bunk B."/>
            <person name="Jeske O."/>
            <person name="Meyerdierks A."/>
            <person name="Storesund J.E."/>
            <person name="Kallscheuer N."/>
            <person name="Luecker S."/>
            <person name="Lage O.M."/>
            <person name="Pohl T."/>
            <person name="Merkel B.J."/>
            <person name="Hornburger P."/>
            <person name="Mueller R.-W."/>
            <person name="Bruemmer F."/>
            <person name="Labrenz M."/>
            <person name="Spormann A.M."/>
            <person name="Op den Camp H."/>
            <person name="Overmann J."/>
            <person name="Amann R."/>
            <person name="Jetten M.S.M."/>
            <person name="Mascher T."/>
            <person name="Medema M.H."/>
            <person name="Devos D.P."/>
            <person name="Kaster A.-K."/>
            <person name="Ovreas L."/>
            <person name="Rohde M."/>
            <person name="Galperin M.Y."/>
            <person name="Jogler C."/>
        </authorList>
    </citation>
    <scope>NUCLEOTIDE SEQUENCE [LARGE SCALE GENOMIC DNA]</scope>
    <source>
        <strain evidence="14 15">Enr13</strain>
    </source>
</reference>
<keyword evidence="2" id="KW-0723">Serine/threonine-protein kinase</keyword>
<dbReference type="PROSITE" id="PS50294">
    <property type="entry name" value="WD_REPEATS_REGION"/>
    <property type="match status" value="5"/>
</dbReference>